<accession>A0A133VI45</accession>
<reference evidence="1 2" key="1">
    <citation type="journal article" date="2016" name="Sci. Rep.">
        <title>Metabolic traits of an uncultured archaeal lineage -MSBL1- from brine pools of the Red Sea.</title>
        <authorList>
            <person name="Mwirichia R."/>
            <person name="Alam I."/>
            <person name="Rashid M."/>
            <person name="Vinu M."/>
            <person name="Ba-Alawi W."/>
            <person name="Anthony Kamau A."/>
            <person name="Kamanda Ngugi D."/>
            <person name="Goker M."/>
            <person name="Klenk H.P."/>
            <person name="Bajic V."/>
            <person name="Stingl U."/>
        </authorList>
    </citation>
    <scope>NUCLEOTIDE SEQUENCE [LARGE SCALE GENOMIC DNA]</scope>
    <source>
        <strain evidence="1">SCGC-AAA382A20</strain>
    </source>
</reference>
<evidence type="ECO:0000313" key="2">
    <source>
        <dbReference type="Proteomes" id="UP000070263"/>
    </source>
</evidence>
<protein>
    <submittedName>
        <fullName evidence="1">Uncharacterized protein</fullName>
    </submittedName>
</protein>
<keyword evidence="2" id="KW-1185">Reference proteome</keyword>
<dbReference type="Proteomes" id="UP000070263">
    <property type="component" value="Unassembled WGS sequence"/>
</dbReference>
<organism evidence="1 2">
    <name type="scientific">candidate division MSBL1 archaeon SCGC-AAA382A20</name>
    <dbReference type="NCBI Taxonomy" id="1698280"/>
    <lineage>
        <taxon>Archaea</taxon>
        <taxon>Methanobacteriati</taxon>
        <taxon>Methanobacteriota</taxon>
        <taxon>candidate division MSBL1</taxon>
    </lineage>
</organism>
<comment type="caution">
    <text evidence="1">The sequence shown here is derived from an EMBL/GenBank/DDBJ whole genome shotgun (WGS) entry which is preliminary data.</text>
</comment>
<name>A0A133VI45_9EURY</name>
<evidence type="ECO:0000313" key="1">
    <source>
        <dbReference type="EMBL" id="KXB06108.1"/>
    </source>
</evidence>
<dbReference type="EMBL" id="LHYE01000057">
    <property type="protein sequence ID" value="KXB06108.1"/>
    <property type="molecule type" value="Genomic_DNA"/>
</dbReference>
<dbReference type="AlphaFoldDB" id="A0A133VI45"/>
<sequence>MNNMKIEMDLDLEEWFDEPKIARFVLTELNESPKTWKELYEEARTHVVPFRDRGYLSILEPGSKGRAEINSVISTLLEIGLVNWFVIGDWEEEDSHTYELTLLGERIVSKHSDGILIEILPINEVD</sequence>
<gene>
    <name evidence="1" type="ORF">AKJ51_04225</name>
</gene>
<proteinExistence type="predicted"/>